<dbReference type="PANTHER" id="PTHR45997:SF1">
    <property type="entry name" value="DNA LIGASE 4"/>
    <property type="match status" value="1"/>
</dbReference>
<evidence type="ECO:0000256" key="1">
    <source>
        <dbReference type="ARBA" id="ARBA00022598"/>
    </source>
</evidence>
<dbReference type="OrthoDB" id="151490at2759"/>
<proteinExistence type="predicted"/>
<reference evidence="4 5" key="1">
    <citation type="submission" date="2019-01" db="EMBL/GenBank/DDBJ databases">
        <authorList>
            <person name="Ferrante I. M."/>
        </authorList>
    </citation>
    <scope>NUCLEOTIDE SEQUENCE [LARGE SCALE GENOMIC DNA]</scope>
    <source>
        <strain evidence="4 5">B856</strain>
    </source>
</reference>
<dbReference type="GO" id="GO:0006310">
    <property type="term" value="P:DNA recombination"/>
    <property type="evidence" value="ECO:0007669"/>
    <property type="project" value="InterPro"/>
</dbReference>
<gene>
    <name evidence="4" type="ORF">PSNMU_V1.4_AUG-EV-PASAV3_0013820</name>
</gene>
<dbReference type="AlphaFoldDB" id="A0A448YY50"/>
<feature type="region of interest" description="Disordered" evidence="2">
    <location>
        <begin position="199"/>
        <end position="236"/>
    </location>
</feature>
<feature type="compositionally biased region" description="Acidic residues" evidence="2">
    <location>
        <begin position="1"/>
        <end position="18"/>
    </location>
</feature>
<dbReference type="Gene3D" id="1.10.3260.10">
    <property type="entry name" value="DNA ligase, ATP-dependent, N-terminal domain"/>
    <property type="match status" value="1"/>
</dbReference>
<feature type="compositionally biased region" description="Basic and acidic residues" evidence="2">
    <location>
        <begin position="225"/>
        <end position="234"/>
    </location>
</feature>
<keyword evidence="5" id="KW-1185">Reference proteome</keyword>
<protein>
    <recommendedName>
        <fullName evidence="3">DNA ligase ATP-dependent N-terminal domain-containing protein</fullName>
    </recommendedName>
</protein>
<dbReference type="Pfam" id="PF04675">
    <property type="entry name" value="DNA_ligase_A_N"/>
    <property type="match status" value="1"/>
</dbReference>
<dbReference type="EMBL" id="CAACVS010000036">
    <property type="protein sequence ID" value="VEU34670.1"/>
    <property type="molecule type" value="Genomic_DNA"/>
</dbReference>
<evidence type="ECO:0000259" key="3">
    <source>
        <dbReference type="Pfam" id="PF04675"/>
    </source>
</evidence>
<evidence type="ECO:0000313" key="4">
    <source>
        <dbReference type="EMBL" id="VEU34670.1"/>
    </source>
</evidence>
<evidence type="ECO:0000256" key="2">
    <source>
        <dbReference type="SAM" id="MobiDB-lite"/>
    </source>
</evidence>
<feature type="domain" description="DNA ligase ATP-dependent N-terminal" evidence="3">
    <location>
        <begin position="67"/>
        <end position="268"/>
    </location>
</feature>
<dbReference type="PANTHER" id="PTHR45997">
    <property type="entry name" value="DNA LIGASE 4"/>
    <property type="match status" value="1"/>
</dbReference>
<keyword evidence="1" id="KW-0436">Ligase</keyword>
<dbReference type="InterPro" id="IPR029710">
    <property type="entry name" value="LIG4"/>
</dbReference>
<dbReference type="GO" id="GO:0006297">
    <property type="term" value="P:nucleotide-excision repair, DNA gap filling"/>
    <property type="evidence" value="ECO:0007669"/>
    <property type="project" value="TreeGrafter"/>
</dbReference>
<name>A0A448YY50_9STRA</name>
<dbReference type="GO" id="GO:0032807">
    <property type="term" value="C:DNA ligase IV complex"/>
    <property type="evidence" value="ECO:0007669"/>
    <property type="project" value="TreeGrafter"/>
</dbReference>
<feature type="compositionally biased region" description="Basic and acidic residues" evidence="2">
    <location>
        <begin position="208"/>
        <end position="217"/>
    </location>
</feature>
<dbReference type="GO" id="GO:0005524">
    <property type="term" value="F:ATP binding"/>
    <property type="evidence" value="ECO:0007669"/>
    <property type="project" value="InterPro"/>
</dbReference>
<evidence type="ECO:0000313" key="5">
    <source>
        <dbReference type="Proteomes" id="UP000291116"/>
    </source>
</evidence>
<feature type="region of interest" description="Disordered" evidence="2">
    <location>
        <begin position="1"/>
        <end position="37"/>
    </location>
</feature>
<dbReference type="Proteomes" id="UP000291116">
    <property type="component" value="Unassembled WGS sequence"/>
</dbReference>
<accession>A0A448YY50</accession>
<organism evidence="4 5">
    <name type="scientific">Pseudo-nitzschia multistriata</name>
    <dbReference type="NCBI Taxonomy" id="183589"/>
    <lineage>
        <taxon>Eukaryota</taxon>
        <taxon>Sar</taxon>
        <taxon>Stramenopiles</taxon>
        <taxon>Ochrophyta</taxon>
        <taxon>Bacillariophyta</taxon>
        <taxon>Bacillariophyceae</taxon>
        <taxon>Bacillariophycidae</taxon>
        <taxon>Bacillariales</taxon>
        <taxon>Bacillariaceae</taxon>
        <taxon>Pseudo-nitzschia</taxon>
    </lineage>
</organism>
<dbReference type="GO" id="GO:0003677">
    <property type="term" value="F:DNA binding"/>
    <property type="evidence" value="ECO:0007669"/>
    <property type="project" value="InterPro"/>
</dbReference>
<dbReference type="GO" id="GO:0006303">
    <property type="term" value="P:double-strand break repair via nonhomologous end joining"/>
    <property type="evidence" value="ECO:0007669"/>
    <property type="project" value="TreeGrafter"/>
</dbReference>
<sequence>MDDQSEERDTALSDDDEQLADRQPEGPPRQDPSGEAVGNLPFYKFFCLRVQKLWRNKREKVASKRWKEKDRLEYILPRRMIKDLNGQTIFPYLRLLLPEQDSRRQFNVKEKKIAEAYCKVLAFRKGTKSYEMLMNFTDPQAVPSNIAGDLSLVIEYVLKQRLPVDPDQPDQPYLHSNVKLKTINHYLDEIANLRAYASKDNSRTTAHHNHEWRRSPENQRSSRGNNEDSGEKQTDANLRADWLRRVMNHGLSPLEHKWLVRILQKKVRNPL</sequence>
<dbReference type="InterPro" id="IPR036599">
    <property type="entry name" value="DNA_ligase_N_sf"/>
</dbReference>
<dbReference type="GO" id="GO:0003910">
    <property type="term" value="F:DNA ligase (ATP) activity"/>
    <property type="evidence" value="ECO:0007669"/>
    <property type="project" value="InterPro"/>
</dbReference>
<dbReference type="InterPro" id="IPR012308">
    <property type="entry name" value="DNA_ligase_ATP-dep_N"/>
</dbReference>